<evidence type="ECO:0000256" key="5">
    <source>
        <dbReference type="ARBA" id="ARBA00016296"/>
    </source>
</evidence>
<dbReference type="Proteomes" id="UP000036367">
    <property type="component" value="Unassembled WGS sequence"/>
</dbReference>
<evidence type="ECO:0000256" key="8">
    <source>
        <dbReference type="ARBA" id="ARBA00022741"/>
    </source>
</evidence>
<evidence type="ECO:0000259" key="15">
    <source>
        <dbReference type="PROSITE" id="PS50052"/>
    </source>
</evidence>
<comment type="catalytic activity">
    <reaction evidence="12 13">
        <text>GMP + ATP = GDP + ADP</text>
        <dbReference type="Rhea" id="RHEA:20780"/>
        <dbReference type="ChEBI" id="CHEBI:30616"/>
        <dbReference type="ChEBI" id="CHEBI:58115"/>
        <dbReference type="ChEBI" id="CHEBI:58189"/>
        <dbReference type="ChEBI" id="CHEBI:456216"/>
        <dbReference type="EC" id="2.7.4.8"/>
    </reaction>
</comment>
<dbReference type="HAMAP" id="MF_00328">
    <property type="entry name" value="Guanylate_kinase"/>
    <property type="match status" value="1"/>
</dbReference>
<dbReference type="EC" id="2.7.4.8" evidence="4 13"/>
<organism evidence="16 17">
    <name type="scientific">Rhodopirellula islandica</name>
    <dbReference type="NCBI Taxonomy" id="595434"/>
    <lineage>
        <taxon>Bacteria</taxon>
        <taxon>Pseudomonadati</taxon>
        <taxon>Planctomycetota</taxon>
        <taxon>Planctomycetia</taxon>
        <taxon>Pirellulales</taxon>
        <taxon>Pirellulaceae</taxon>
        <taxon>Rhodopirellula</taxon>
    </lineage>
</organism>
<proteinExistence type="inferred from homology"/>
<dbReference type="SUPFAM" id="SSF52540">
    <property type="entry name" value="P-loop containing nucleoside triphosphate hydrolases"/>
    <property type="match status" value="1"/>
</dbReference>
<sequence>MNDPSNQHADETTHPGRLVIVSGPSGAGKSTVVKQLMKRCDVPLQLSVSATTRQPRPGEIHGRDYFFLSHEEFERRRKTDDFVECKQVFSLGQWYGTLKDQVATGLNAGKWVILEIDVQGAMAVLDDPHYRPVTIFVHPGSMEELERRLRNRGTESESALIARLETAAAEMQCMSRYQYEIINESVDNAVTEICQILLDQRKTTPCSKN</sequence>
<dbReference type="RefSeq" id="WP_047815019.1">
    <property type="nucleotide sequence ID" value="NZ_LECT01000028.1"/>
</dbReference>
<dbReference type="InterPro" id="IPR020590">
    <property type="entry name" value="Guanylate_kinase_CS"/>
</dbReference>
<keyword evidence="6 13" id="KW-0963">Cytoplasm</keyword>
<dbReference type="GO" id="GO:0005524">
    <property type="term" value="F:ATP binding"/>
    <property type="evidence" value="ECO:0007669"/>
    <property type="project" value="UniProtKB-UniRule"/>
</dbReference>
<evidence type="ECO:0000256" key="11">
    <source>
        <dbReference type="ARBA" id="ARBA00030128"/>
    </source>
</evidence>
<dbReference type="STRING" id="595434.RISK_003601"/>
<evidence type="ECO:0000256" key="3">
    <source>
        <dbReference type="ARBA" id="ARBA00005790"/>
    </source>
</evidence>
<dbReference type="EMBL" id="LECT01000028">
    <property type="protein sequence ID" value="KLU04547.1"/>
    <property type="molecule type" value="Genomic_DNA"/>
</dbReference>
<keyword evidence="17" id="KW-1185">Reference proteome</keyword>
<dbReference type="PANTHER" id="PTHR23117">
    <property type="entry name" value="GUANYLATE KINASE-RELATED"/>
    <property type="match status" value="1"/>
</dbReference>
<dbReference type="GO" id="GO:0004385">
    <property type="term" value="F:GMP kinase activity"/>
    <property type="evidence" value="ECO:0007669"/>
    <property type="project" value="UniProtKB-UniRule"/>
</dbReference>
<evidence type="ECO:0000256" key="2">
    <source>
        <dbReference type="ARBA" id="ARBA00004496"/>
    </source>
</evidence>
<evidence type="ECO:0000256" key="6">
    <source>
        <dbReference type="ARBA" id="ARBA00022490"/>
    </source>
</evidence>
<comment type="function">
    <text evidence="1 13">Essential for recycling GMP and indirectly, cGMP.</text>
</comment>
<name>A0A0J1BD53_RHOIS</name>
<gene>
    <name evidence="13" type="primary">gmk</name>
    <name evidence="16" type="ORF">RISK_003601</name>
</gene>
<dbReference type="InterPro" id="IPR027417">
    <property type="entry name" value="P-loop_NTPase"/>
</dbReference>
<evidence type="ECO:0000313" key="16">
    <source>
        <dbReference type="EMBL" id="KLU04547.1"/>
    </source>
</evidence>
<comment type="caution">
    <text evidence="16">The sequence shown here is derived from an EMBL/GenBank/DDBJ whole genome shotgun (WGS) entry which is preliminary data.</text>
</comment>
<keyword evidence="9 13" id="KW-0418">Kinase</keyword>
<dbReference type="OrthoDB" id="9808150at2"/>
<dbReference type="Gene3D" id="3.30.63.10">
    <property type="entry name" value="Guanylate Kinase phosphate binding domain"/>
    <property type="match status" value="1"/>
</dbReference>
<dbReference type="AlphaFoldDB" id="A0A0J1BD53"/>
<evidence type="ECO:0000256" key="9">
    <source>
        <dbReference type="ARBA" id="ARBA00022777"/>
    </source>
</evidence>
<keyword evidence="7 13" id="KW-0808">Transferase</keyword>
<evidence type="ECO:0000256" key="12">
    <source>
        <dbReference type="ARBA" id="ARBA00048594"/>
    </source>
</evidence>
<feature type="binding site" evidence="13">
    <location>
        <begin position="23"/>
        <end position="30"/>
    </location>
    <ligand>
        <name>ATP</name>
        <dbReference type="ChEBI" id="CHEBI:30616"/>
    </ligand>
</feature>
<evidence type="ECO:0000256" key="14">
    <source>
        <dbReference type="SAM" id="MobiDB-lite"/>
    </source>
</evidence>
<dbReference type="SMART" id="SM00072">
    <property type="entry name" value="GuKc"/>
    <property type="match status" value="1"/>
</dbReference>
<evidence type="ECO:0000256" key="7">
    <source>
        <dbReference type="ARBA" id="ARBA00022679"/>
    </source>
</evidence>
<dbReference type="FunFam" id="3.30.63.10:FF:000005">
    <property type="entry name" value="Guanylate kinase"/>
    <property type="match status" value="1"/>
</dbReference>
<dbReference type="PATRIC" id="fig|595434.4.peg.3427"/>
<evidence type="ECO:0000256" key="13">
    <source>
        <dbReference type="HAMAP-Rule" id="MF_00328"/>
    </source>
</evidence>
<evidence type="ECO:0000256" key="1">
    <source>
        <dbReference type="ARBA" id="ARBA00003531"/>
    </source>
</evidence>
<dbReference type="InterPro" id="IPR008145">
    <property type="entry name" value="GK/Ca_channel_bsu"/>
</dbReference>
<evidence type="ECO:0000313" key="17">
    <source>
        <dbReference type="Proteomes" id="UP000036367"/>
    </source>
</evidence>
<dbReference type="InterPro" id="IPR017665">
    <property type="entry name" value="Guanylate_kinase"/>
</dbReference>
<dbReference type="PROSITE" id="PS00856">
    <property type="entry name" value="GUANYLATE_KINASE_1"/>
    <property type="match status" value="1"/>
</dbReference>
<protein>
    <recommendedName>
        <fullName evidence="5 13">Guanylate kinase</fullName>
        <ecNumber evidence="4 13">2.7.4.8</ecNumber>
    </recommendedName>
    <alternativeName>
        <fullName evidence="11 13">GMP kinase</fullName>
    </alternativeName>
</protein>
<evidence type="ECO:0000256" key="10">
    <source>
        <dbReference type="ARBA" id="ARBA00022840"/>
    </source>
</evidence>
<feature type="domain" description="Guanylate kinase-like" evidence="15">
    <location>
        <begin position="16"/>
        <end position="198"/>
    </location>
</feature>
<dbReference type="PROSITE" id="PS50052">
    <property type="entry name" value="GUANYLATE_KINASE_2"/>
    <property type="match status" value="1"/>
</dbReference>
<dbReference type="NCBIfam" id="TIGR03263">
    <property type="entry name" value="guanyl_kin"/>
    <property type="match status" value="1"/>
</dbReference>
<dbReference type="PANTHER" id="PTHR23117:SF13">
    <property type="entry name" value="GUANYLATE KINASE"/>
    <property type="match status" value="1"/>
</dbReference>
<dbReference type="InterPro" id="IPR008144">
    <property type="entry name" value="Guanylate_kin-like_dom"/>
</dbReference>
<dbReference type="GO" id="GO:0005829">
    <property type="term" value="C:cytosol"/>
    <property type="evidence" value="ECO:0007669"/>
    <property type="project" value="TreeGrafter"/>
</dbReference>
<reference evidence="16" key="1">
    <citation type="submission" date="2015-05" db="EMBL/GenBank/DDBJ databases">
        <title>Permanent draft genome of Rhodopirellula islandicus K833.</title>
        <authorList>
            <person name="Kizina J."/>
            <person name="Richter M."/>
            <person name="Glockner F.O."/>
            <person name="Harder J."/>
        </authorList>
    </citation>
    <scope>NUCLEOTIDE SEQUENCE [LARGE SCALE GENOMIC DNA]</scope>
    <source>
        <strain evidence="16">K833</strain>
    </source>
</reference>
<dbReference type="CDD" id="cd00071">
    <property type="entry name" value="GMPK"/>
    <property type="match status" value="1"/>
</dbReference>
<accession>A0A0J1BD53</accession>
<comment type="similarity">
    <text evidence="3 13">Belongs to the guanylate kinase family.</text>
</comment>
<dbReference type="Pfam" id="PF00625">
    <property type="entry name" value="Guanylate_kin"/>
    <property type="match status" value="1"/>
</dbReference>
<dbReference type="Gene3D" id="3.40.50.300">
    <property type="entry name" value="P-loop containing nucleotide triphosphate hydrolases"/>
    <property type="match status" value="1"/>
</dbReference>
<keyword evidence="8 13" id="KW-0547">Nucleotide-binding</keyword>
<keyword evidence="10 13" id="KW-0067">ATP-binding</keyword>
<feature type="region of interest" description="Disordered" evidence="14">
    <location>
        <begin position="1"/>
        <end position="25"/>
    </location>
</feature>
<evidence type="ECO:0000256" key="4">
    <source>
        <dbReference type="ARBA" id="ARBA00012961"/>
    </source>
</evidence>
<comment type="subcellular location">
    <subcellularLocation>
        <location evidence="2 13">Cytoplasm</location>
    </subcellularLocation>
</comment>